<gene>
    <name evidence="1" type="ORF">HDA42_001728</name>
</gene>
<dbReference type="Proteomes" id="UP000577386">
    <property type="component" value="Unassembled WGS sequence"/>
</dbReference>
<reference evidence="1 2" key="1">
    <citation type="submission" date="2020-08" db="EMBL/GenBank/DDBJ databases">
        <title>Sequencing the genomes of 1000 actinobacteria strains.</title>
        <authorList>
            <person name="Klenk H.-P."/>
        </authorList>
    </citation>
    <scope>NUCLEOTIDE SEQUENCE [LARGE SCALE GENOMIC DNA]</scope>
    <source>
        <strain evidence="1 2">DSM 41827</strain>
    </source>
</reference>
<sequence length="32" mass="3303">MALPLAALLLLVFDGWETVATQASSVGAMLGR</sequence>
<name>A0A7W3NL58_STRMR</name>
<dbReference type="EMBL" id="JACJIJ010000002">
    <property type="protein sequence ID" value="MBA9052550.1"/>
    <property type="molecule type" value="Genomic_DNA"/>
</dbReference>
<evidence type="ECO:0000313" key="2">
    <source>
        <dbReference type="Proteomes" id="UP000577386"/>
    </source>
</evidence>
<protein>
    <submittedName>
        <fullName evidence="1">Uncharacterized protein</fullName>
    </submittedName>
</protein>
<proteinExistence type="predicted"/>
<comment type="caution">
    <text evidence="1">The sequence shown here is derived from an EMBL/GenBank/DDBJ whole genome shotgun (WGS) entry which is preliminary data.</text>
</comment>
<organism evidence="1 2">
    <name type="scientific">Streptomyces murinus</name>
    <dbReference type="NCBI Taxonomy" id="33900"/>
    <lineage>
        <taxon>Bacteria</taxon>
        <taxon>Bacillati</taxon>
        <taxon>Actinomycetota</taxon>
        <taxon>Actinomycetes</taxon>
        <taxon>Kitasatosporales</taxon>
        <taxon>Streptomycetaceae</taxon>
        <taxon>Streptomyces</taxon>
    </lineage>
</organism>
<evidence type="ECO:0000313" key="1">
    <source>
        <dbReference type="EMBL" id="MBA9052550.1"/>
    </source>
</evidence>
<keyword evidence="2" id="KW-1185">Reference proteome</keyword>
<dbReference type="AlphaFoldDB" id="A0A7W3NL58"/>
<accession>A0A7W3NL58</accession>